<dbReference type="SUPFAM" id="SSF53448">
    <property type="entry name" value="Nucleotide-diphospho-sugar transferases"/>
    <property type="match status" value="1"/>
</dbReference>
<organism evidence="2 3">
    <name type="scientific">Candidatus Kaiserbacteria bacterium CG10_big_fil_rev_8_21_14_0_10_59_10</name>
    <dbReference type="NCBI Taxonomy" id="1974612"/>
    <lineage>
        <taxon>Bacteria</taxon>
        <taxon>Candidatus Kaiseribacteriota</taxon>
    </lineage>
</organism>
<sequence length="268" mass="30498">MNPDSIPATALILTRNSAATLRRALDSVEDFDDILICDGGSTDDTCAIAREFGARTIEQERTCLNEDGSIRNFACVRNAALKEALYPWVLSIDSDESASEGLVAEIRVFLAGNPPPGVCRTPARIILDGTPIFRSSNYPGYQVRFFHRDAGRYKKPLHERFTPHSNVPIRTLTSPWQYYIESRTYNADYGKDLPHHLAIYVEGYKNAPARKRMRGTYRALRAMLGIAIRAIYNNIVHPGPNTYPLSYEWVRIRYQWEIIKAIWRTLSK</sequence>
<gene>
    <name evidence="2" type="ORF">COU20_02365</name>
</gene>
<name>A0A2H0U7Q9_9BACT</name>
<evidence type="ECO:0000259" key="1">
    <source>
        <dbReference type="Pfam" id="PF00535"/>
    </source>
</evidence>
<evidence type="ECO:0000313" key="3">
    <source>
        <dbReference type="Proteomes" id="UP000231379"/>
    </source>
</evidence>
<dbReference type="Gene3D" id="3.90.550.10">
    <property type="entry name" value="Spore Coat Polysaccharide Biosynthesis Protein SpsA, Chain A"/>
    <property type="match status" value="1"/>
</dbReference>
<comment type="caution">
    <text evidence="2">The sequence shown here is derived from an EMBL/GenBank/DDBJ whole genome shotgun (WGS) entry which is preliminary data.</text>
</comment>
<evidence type="ECO:0000313" key="2">
    <source>
        <dbReference type="EMBL" id="PIR82457.1"/>
    </source>
</evidence>
<dbReference type="InterPro" id="IPR029044">
    <property type="entry name" value="Nucleotide-diphossugar_trans"/>
</dbReference>
<dbReference type="Pfam" id="PF00535">
    <property type="entry name" value="Glycos_transf_2"/>
    <property type="match status" value="1"/>
</dbReference>
<dbReference type="PANTHER" id="PTHR43630">
    <property type="entry name" value="POLY-BETA-1,6-N-ACETYL-D-GLUCOSAMINE SYNTHASE"/>
    <property type="match status" value="1"/>
</dbReference>
<dbReference type="Proteomes" id="UP000231379">
    <property type="component" value="Unassembled WGS sequence"/>
</dbReference>
<dbReference type="AlphaFoldDB" id="A0A2H0U7Q9"/>
<dbReference type="CDD" id="cd02511">
    <property type="entry name" value="Beta4Glucosyltransferase"/>
    <property type="match status" value="1"/>
</dbReference>
<feature type="domain" description="Glycosyltransferase 2-like" evidence="1">
    <location>
        <begin position="11"/>
        <end position="155"/>
    </location>
</feature>
<accession>A0A2H0U7Q9</accession>
<reference evidence="3" key="1">
    <citation type="submission" date="2017-09" db="EMBL/GenBank/DDBJ databases">
        <title>Depth-based differentiation of microbial function through sediment-hosted aquifers and enrichment of novel symbionts in the deep terrestrial subsurface.</title>
        <authorList>
            <person name="Probst A.J."/>
            <person name="Ladd B."/>
            <person name="Jarett J.K."/>
            <person name="Geller-Mcgrath D.E."/>
            <person name="Sieber C.M.K."/>
            <person name="Emerson J.B."/>
            <person name="Anantharaman K."/>
            <person name="Thomas B.C."/>
            <person name="Malmstrom R."/>
            <person name="Stieglmeier M."/>
            <person name="Klingl A."/>
            <person name="Woyke T."/>
            <person name="Ryan C.M."/>
            <person name="Banfield J.F."/>
        </authorList>
    </citation>
    <scope>NUCLEOTIDE SEQUENCE [LARGE SCALE GENOMIC DNA]</scope>
</reference>
<dbReference type="EMBL" id="PFBM01000014">
    <property type="protein sequence ID" value="PIR82457.1"/>
    <property type="molecule type" value="Genomic_DNA"/>
</dbReference>
<protein>
    <recommendedName>
        <fullName evidence="1">Glycosyltransferase 2-like domain-containing protein</fullName>
    </recommendedName>
</protein>
<dbReference type="PANTHER" id="PTHR43630:SF2">
    <property type="entry name" value="GLYCOSYLTRANSFERASE"/>
    <property type="match status" value="1"/>
</dbReference>
<dbReference type="InterPro" id="IPR001173">
    <property type="entry name" value="Glyco_trans_2-like"/>
</dbReference>
<proteinExistence type="predicted"/>